<feature type="transmembrane region" description="Helical" evidence="1">
    <location>
        <begin position="217"/>
        <end position="237"/>
    </location>
</feature>
<name>A0A2C9D7Y5_9HYPH</name>
<dbReference type="PANTHER" id="PTHR43081:SF18">
    <property type="entry name" value="BLL7624 PROTEIN"/>
    <property type="match status" value="1"/>
</dbReference>
<evidence type="ECO:0000313" key="3">
    <source>
        <dbReference type="EMBL" id="SON56363.1"/>
    </source>
</evidence>
<dbReference type="CDD" id="cd07302">
    <property type="entry name" value="CHD"/>
    <property type="match status" value="1"/>
</dbReference>
<evidence type="ECO:0000313" key="4">
    <source>
        <dbReference type="Proteomes" id="UP000223606"/>
    </source>
</evidence>
<accession>A0A2C9D7Y5</accession>
<dbReference type="Proteomes" id="UP000223606">
    <property type="component" value="Chromosome 1"/>
</dbReference>
<dbReference type="SUPFAM" id="SSF55073">
    <property type="entry name" value="Nucleotide cyclase"/>
    <property type="match status" value="1"/>
</dbReference>
<dbReference type="EMBL" id="LT960614">
    <property type="protein sequence ID" value="SON56363.1"/>
    <property type="molecule type" value="Genomic_DNA"/>
</dbReference>
<dbReference type="PROSITE" id="PS50125">
    <property type="entry name" value="GUANYLATE_CYCLASE_2"/>
    <property type="match status" value="1"/>
</dbReference>
<protein>
    <submittedName>
        <fullName evidence="3">Adenylate cyclase 1</fullName>
        <ecNumber evidence="3">4.6.1.1</ecNumber>
    </submittedName>
</protein>
<sequence>MNTTMGSIIRHFLARPIWFAVAIVVSLALLPVAVWLDLRQLSDTVLRTQADSLNSMITDIRGYYAKNVAGRVLASDGKTVTAHNYRDIPGAIPIPATLSLELGDVIGRRGENITYRFLSDYVFKSREPHRMDAFERDALKAFRGAPSEDATRLDLTGSLFDRKIRLVAPVIMAEACVACHNSHPESPKRDWKVGDVRGIQEVEVEQKIANNLFAFKYLLIYFLFAGMAGATFATMQWRQSHMFKRMNAELEEANSFLAAVSMKISKYLSPQVYRSIFSGERDVVISTERKKLTIFFSDIKDFTMTSERLQPEELTRLLNEYFTEMSKIAHEHGATLDKFIGDAILAFFGDPETRGEREDARACVKMAVAMQERMATLNEEWRSRGIEQPFQTRIGINSGYCNVGNFGSAERMDYTIIGAEANLAARLESIAEPGGIVLSYETYALVGDLVRARPLEPISLKGISRSVVPYVVEDYIGEVQFTRSVINEHVEGARIFLDVAQVREAERERLRQALLKAIHQLQGDRPRMS</sequence>
<keyword evidence="1" id="KW-0472">Membrane</keyword>
<gene>
    <name evidence="3" type="primary">cyaA_4</name>
    <name evidence="3" type="ORF">HDIA_2822</name>
</gene>
<keyword evidence="1" id="KW-1133">Transmembrane helix</keyword>
<keyword evidence="1" id="KW-0812">Transmembrane</keyword>
<organism evidence="3 4">
    <name type="scientific">Hartmannibacter diazotrophicus</name>
    <dbReference type="NCBI Taxonomy" id="1482074"/>
    <lineage>
        <taxon>Bacteria</taxon>
        <taxon>Pseudomonadati</taxon>
        <taxon>Pseudomonadota</taxon>
        <taxon>Alphaproteobacteria</taxon>
        <taxon>Hyphomicrobiales</taxon>
        <taxon>Pleomorphomonadaceae</taxon>
        <taxon>Hartmannibacter</taxon>
    </lineage>
</organism>
<dbReference type="InterPro" id="IPR050697">
    <property type="entry name" value="Adenylyl/Guanylyl_Cyclase_3/4"/>
</dbReference>
<dbReference type="GO" id="GO:0006171">
    <property type="term" value="P:cAMP biosynthetic process"/>
    <property type="evidence" value="ECO:0007669"/>
    <property type="project" value="TreeGrafter"/>
</dbReference>
<dbReference type="InterPro" id="IPR029787">
    <property type="entry name" value="Nucleotide_cyclase"/>
</dbReference>
<dbReference type="Gene3D" id="3.30.70.1230">
    <property type="entry name" value="Nucleotide cyclase"/>
    <property type="match status" value="1"/>
</dbReference>
<dbReference type="InterPro" id="IPR021796">
    <property type="entry name" value="Tll0287-like_dom"/>
</dbReference>
<proteinExistence type="predicted"/>
<keyword evidence="3" id="KW-0456">Lyase</keyword>
<dbReference type="AlphaFoldDB" id="A0A2C9D7Y5"/>
<dbReference type="GO" id="GO:0035556">
    <property type="term" value="P:intracellular signal transduction"/>
    <property type="evidence" value="ECO:0007669"/>
    <property type="project" value="InterPro"/>
</dbReference>
<feature type="domain" description="Guanylate cyclase" evidence="2">
    <location>
        <begin position="293"/>
        <end position="428"/>
    </location>
</feature>
<keyword evidence="4" id="KW-1185">Reference proteome</keyword>
<dbReference type="PANTHER" id="PTHR43081">
    <property type="entry name" value="ADENYLATE CYCLASE, TERMINAL-DIFFERENTIATION SPECIFIC-RELATED"/>
    <property type="match status" value="1"/>
</dbReference>
<dbReference type="InterPro" id="IPR001054">
    <property type="entry name" value="A/G_cyclase"/>
</dbReference>
<dbReference type="Pfam" id="PF00211">
    <property type="entry name" value="Guanylate_cyc"/>
    <property type="match status" value="1"/>
</dbReference>
<dbReference type="KEGG" id="hdi:HDIA_2822"/>
<evidence type="ECO:0000259" key="2">
    <source>
        <dbReference type="PROSITE" id="PS50125"/>
    </source>
</evidence>
<feature type="transmembrane region" description="Helical" evidence="1">
    <location>
        <begin position="12"/>
        <end position="36"/>
    </location>
</feature>
<evidence type="ECO:0000256" key="1">
    <source>
        <dbReference type="SAM" id="Phobius"/>
    </source>
</evidence>
<dbReference type="GO" id="GO:0004016">
    <property type="term" value="F:adenylate cyclase activity"/>
    <property type="evidence" value="ECO:0007669"/>
    <property type="project" value="UniProtKB-EC"/>
</dbReference>
<dbReference type="EC" id="4.6.1.1" evidence="3"/>
<dbReference type="SMART" id="SM00044">
    <property type="entry name" value="CYCc"/>
    <property type="match status" value="1"/>
</dbReference>
<reference evidence="4" key="1">
    <citation type="submission" date="2017-09" db="EMBL/GenBank/DDBJ databases">
        <title>Genome sequence of Nannocystis excedens DSM 71.</title>
        <authorList>
            <person name="Blom J."/>
        </authorList>
    </citation>
    <scope>NUCLEOTIDE SEQUENCE [LARGE SCALE GENOMIC DNA]</scope>
    <source>
        <strain evidence="4">type strain: E19</strain>
    </source>
</reference>
<dbReference type="Pfam" id="PF11845">
    <property type="entry name" value="Tll0287-like"/>
    <property type="match status" value="1"/>
</dbReference>